<organism evidence="1 2">
    <name type="scientific">Mucilaginibacter mali</name>
    <dbReference type="NCBI Taxonomy" id="2740462"/>
    <lineage>
        <taxon>Bacteria</taxon>
        <taxon>Pseudomonadati</taxon>
        <taxon>Bacteroidota</taxon>
        <taxon>Sphingobacteriia</taxon>
        <taxon>Sphingobacteriales</taxon>
        <taxon>Sphingobacteriaceae</taxon>
        <taxon>Mucilaginibacter</taxon>
    </lineage>
</organism>
<dbReference type="KEGG" id="mmab:HQ865_00980"/>
<keyword evidence="2" id="KW-1185">Reference proteome</keyword>
<protein>
    <submittedName>
        <fullName evidence="1">Uncharacterized protein</fullName>
    </submittedName>
</protein>
<proteinExistence type="predicted"/>
<dbReference type="Proteomes" id="UP000505355">
    <property type="component" value="Chromosome"/>
</dbReference>
<gene>
    <name evidence="1" type="ORF">HQ865_00980</name>
</gene>
<dbReference type="RefSeq" id="WP_173413092.1">
    <property type="nucleotide sequence ID" value="NZ_CP054139.1"/>
</dbReference>
<name>A0A7D4QHI4_9SPHI</name>
<evidence type="ECO:0000313" key="1">
    <source>
        <dbReference type="EMBL" id="QKJ28390.1"/>
    </source>
</evidence>
<dbReference type="AlphaFoldDB" id="A0A7D4QHI4"/>
<accession>A0A7D4QHI4</accession>
<sequence length="144" mass="16393">MNKFKSKNWDNVEFDFHWFKGKGEFLQPDGNNITVDEFTVCPVDKAMPGTYTFQVLESDSEAKILSQTRDEGEGVKGMNICGAMLPEFYRHYGKNIISSSKSAPTVPEESRVKKMTAIYKLLEETGLVKYDNTRDVFVYPNVVS</sequence>
<evidence type="ECO:0000313" key="2">
    <source>
        <dbReference type="Proteomes" id="UP000505355"/>
    </source>
</evidence>
<dbReference type="EMBL" id="CP054139">
    <property type="protein sequence ID" value="QKJ28390.1"/>
    <property type="molecule type" value="Genomic_DNA"/>
</dbReference>
<reference evidence="1 2" key="1">
    <citation type="submission" date="2020-05" db="EMBL/GenBank/DDBJ databases">
        <title>Mucilaginibacter mali sp. nov.</title>
        <authorList>
            <person name="Kim H.S."/>
            <person name="Lee K.C."/>
            <person name="Suh M.K."/>
            <person name="Kim J.-S."/>
            <person name="Han K.-I."/>
            <person name="Eom M.K."/>
            <person name="Shin Y.K."/>
            <person name="Lee J.-S."/>
        </authorList>
    </citation>
    <scope>NUCLEOTIDE SEQUENCE [LARGE SCALE GENOMIC DNA]</scope>
    <source>
        <strain evidence="1 2">G2-14</strain>
    </source>
</reference>